<organism evidence="1 2">
    <name type="scientific">Ensifer adhaerens</name>
    <name type="common">Sinorhizobium morelense</name>
    <dbReference type="NCBI Taxonomy" id="106592"/>
    <lineage>
        <taxon>Bacteria</taxon>
        <taxon>Pseudomonadati</taxon>
        <taxon>Pseudomonadota</taxon>
        <taxon>Alphaproteobacteria</taxon>
        <taxon>Hyphomicrobiales</taxon>
        <taxon>Rhizobiaceae</taxon>
        <taxon>Sinorhizobium/Ensifer group</taxon>
        <taxon>Ensifer</taxon>
    </lineage>
</organism>
<reference evidence="1" key="1">
    <citation type="submission" date="2021-03" db="EMBL/GenBank/DDBJ databases">
        <title>Genomic Encyclopedia of Type Strains, Phase IV (KMG-IV): sequencing the most valuable type-strain genomes for metagenomic binning, comparative biology and taxonomic classification.</title>
        <authorList>
            <person name="Goeker M."/>
        </authorList>
    </citation>
    <scope>NUCLEOTIDE SEQUENCE</scope>
    <source>
        <strain evidence="1">DSM 18131</strain>
    </source>
</reference>
<comment type="caution">
    <text evidence="1">The sequence shown here is derived from an EMBL/GenBank/DDBJ whole genome shotgun (WGS) entry which is preliminary data.</text>
</comment>
<gene>
    <name evidence="1" type="ORF">J2Z19_002181</name>
</gene>
<evidence type="ECO:0000313" key="1">
    <source>
        <dbReference type="EMBL" id="MBP1872469.1"/>
    </source>
</evidence>
<evidence type="ECO:0000313" key="2">
    <source>
        <dbReference type="Proteomes" id="UP000823773"/>
    </source>
</evidence>
<dbReference type="EMBL" id="JAGGJR010000003">
    <property type="protein sequence ID" value="MBP1872469.1"/>
    <property type="molecule type" value="Genomic_DNA"/>
</dbReference>
<protein>
    <submittedName>
        <fullName evidence="1">Uncharacterized protein</fullName>
    </submittedName>
</protein>
<dbReference type="Proteomes" id="UP000823773">
    <property type="component" value="Unassembled WGS sequence"/>
</dbReference>
<keyword evidence="2" id="KW-1185">Reference proteome</keyword>
<sequence length="351" mass="37869">MSALGAYFKRAMAVLLDEMTSWQATMGIPRTARGTFLLVDEGTKLACYRVGRSRPAHKADGTRADLRDGWLNKIVGTRPVELRLAGDGVVVRSLRLPAASRGHIEAIIRHQVEQIMPWPSEKMVYDYDIQESEAARFSGQFDVRLVATSLTAVRSAIEPFQSVGITPVVVGLASDPSDRPSAINLLPGAKAAVRARRRHNALVCLSLLAAAGVALLACAGWSVNHAVAETARIEASLASLRGAVETARKEAEATNDPGLDVARKWDAVPMVLLLEELSSRVPDTTYLTALDVEDRNVRVTGLSTNAADLISLLEGSDMLEGAGFSAPIVRDNDSKLERFEILAHLSEKGRP</sequence>
<name>A0ACC5SUR0_ENSAD</name>
<proteinExistence type="predicted"/>
<accession>A0ACC5SUR0</accession>